<feature type="region of interest" description="Disordered" evidence="2">
    <location>
        <begin position="561"/>
        <end position="582"/>
    </location>
</feature>
<dbReference type="InParanoid" id="A0A024FY27"/>
<dbReference type="Proteomes" id="UP000053237">
    <property type="component" value="Unassembled WGS sequence"/>
</dbReference>
<gene>
    <name evidence="3" type="ORF">BN9_001640</name>
</gene>
<dbReference type="OrthoDB" id="166702at2759"/>
<keyword evidence="1" id="KW-0175">Coiled coil</keyword>
<feature type="compositionally biased region" description="Low complexity" evidence="2">
    <location>
        <begin position="646"/>
        <end position="657"/>
    </location>
</feature>
<dbReference type="AlphaFoldDB" id="A0A024FY27"/>
<name>A0A024FY27_9STRA</name>
<keyword evidence="4" id="KW-1185">Reference proteome</keyword>
<reference evidence="3 4" key="1">
    <citation type="submission" date="2012-05" db="EMBL/GenBank/DDBJ databases">
        <title>Recombination and specialization in a pathogen metapopulation.</title>
        <authorList>
            <person name="Gardiner A."/>
            <person name="Kemen E."/>
            <person name="Schultz-Larsen T."/>
            <person name="MacLean D."/>
            <person name="Van Oosterhout C."/>
            <person name="Jones J.D.G."/>
        </authorList>
    </citation>
    <scope>NUCLEOTIDE SEQUENCE [LARGE SCALE GENOMIC DNA]</scope>
    <source>
        <strain evidence="3 4">Ac Nc2</strain>
    </source>
</reference>
<feature type="coiled-coil region" evidence="1">
    <location>
        <begin position="20"/>
        <end position="47"/>
    </location>
</feature>
<dbReference type="EMBL" id="CAIX01000001">
    <property type="protein sequence ID" value="CCI39381.1"/>
    <property type="molecule type" value="Genomic_DNA"/>
</dbReference>
<evidence type="ECO:0000313" key="4">
    <source>
        <dbReference type="Proteomes" id="UP000053237"/>
    </source>
</evidence>
<organism evidence="3 4">
    <name type="scientific">Albugo candida</name>
    <dbReference type="NCBI Taxonomy" id="65357"/>
    <lineage>
        <taxon>Eukaryota</taxon>
        <taxon>Sar</taxon>
        <taxon>Stramenopiles</taxon>
        <taxon>Oomycota</taxon>
        <taxon>Peronosporomycetes</taxon>
        <taxon>Albuginales</taxon>
        <taxon>Albuginaceae</taxon>
        <taxon>Albugo</taxon>
    </lineage>
</organism>
<evidence type="ECO:0000313" key="3">
    <source>
        <dbReference type="EMBL" id="CCI39381.1"/>
    </source>
</evidence>
<feature type="region of interest" description="Disordered" evidence="2">
    <location>
        <begin position="643"/>
        <end position="694"/>
    </location>
</feature>
<feature type="compositionally biased region" description="Basic residues" evidence="2">
    <location>
        <begin position="658"/>
        <end position="669"/>
    </location>
</feature>
<feature type="region of interest" description="Disordered" evidence="2">
    <location>
        <begin position="182"/>
        <end position="277"/>
    </location>
</feature>
<evidence type="ECO:0000256" key="2">
    <source>
        <dbReference type="SAM" id="MobiDB-lite"/>
    </source>
</evidence>
<sequence>MIWREDCDPYEEQRKKRQYAKDLTMQIQYQKQQKEQEEREWEELQRKFQPDDQSPAKWILQGGKVYRDLNGPKPASHRVASTAPNVKHCFEPSPILETHEQFKPTDTFDNAGAQDALIFERKSPGRALDTSNPLDQHPNFCRFRITDYDQQTDRMREKVQQMEWKQTLDAQLREKESMKIRSVQEDRCKEQEGQNGFSAWKSPYLIAEKETESLDSSNRPKHSQRDPITWKSHLDSTNSLAKDYQSPGNDVSNAKKLQRSGINMPPPPPSSSTYRRPILHSQSPATLHDKTSPLVTQRLQANDKVLEEYRQLLADIRNERTQLRKEKEELRWERDQICEERLMLQLENERVLNLLDKHADRKLNDSIHEFVPIKQCVKTNEAMRKEDYDDLPDSAKQKRQYPCWSPAVAKINVYPSNSLKESTNSRKFSLKKSNGTFKIIDSDATEVRVDRMDSSHLRTKDPCQRSYTPMTMEEFNNQAQLSLIKDSESMRLQRPRQFRLALQSPTCHAPSTQVSFSCGDQPCENNMTEKPLTSESKLVPIADKSNRERVDVTETLLEESVLDGSSRQRPPELLQASGATDHIESRLNSDFLQSGERTAHTSIRYNENHPKNHLSESETRAIKSKGFYNLNVDQSVPEEVFRRRSSVGFRSPFPSKSSTKHKSKEKAKHHKEEANKKSSVNPSPIESLKSNIAKREAKIPESSAIDQDASINSKELGFFQVKVFDNES</sequence>
<protein>
    <recommendedName>
        <fullName evidence="5">CCDC66 domain-containing protein</fullName>
    </recommendedName>
</protein>
<feature type="compositionally biased region" description="Polar residues" evidence="2">
    <location>
        <begin position="235"/>
        <end position="252"/>
    </location>
</feature>
<evidence type="ECO:0000256" key="1">
    <source>
        <dbReference type="SAM" id="Coils"/>
    </source>
</evidence>
<accession>A0A024FY27</accession>
<comment type="caution">
    <text evidence="3">The sequence shown here is derived from an EMBL/GenBank/DDBJ whole genome shotgun (WGS) entry which is preliminary data.</text>
</comment>
<feature type="compositionally biased region" description="Basic and acidic residues" evidence="2">
    <location>
        <begin position="182"/>
        <end position="192"/>
    </location>
</feature>
<feature type="compositionally biased region" description="Polar residues" evidence="2">
    <location>
        <begin position="680"/>
        <end position="690"/>
    </location>
</feature>
<proteinExistence type="predicted"/>
<evidence type="ECO:0008006" key="5">
    <source>
        <dbReference type="Google" id="ProtNLM"/>
    </source>
</evidence>
<feature type="coiled-coil region" evidence="1">
    <location>
        <begin position="299"/>
        <end position="340"/>
    </location>
</feature>